<organism evidence="2 3">
    <name type="scientific">Vasconcelosia minhoensis LEGE 07310</name>
    <dbReference type="NCBI Taxonomy" id="915328"/>
    <lineage>
        <taxon>Bacteria</taxon>
        <taxon>Bacillati</taxon>
        <taxon>Cyanobacteriota</taxon>
        <taxon>Cyanophyceae</taxon>
        <taxon>Nodosilineales</taxon>
        <taxon>Cymatolegaceae</taxon>
        <taxon>Vasconcelosia</taxon>
        <taxon>Vasconcelosia minhoensis</taxon>
    </lineage>
</organism>
<keyword evidence="3" id="KW-1185">Reference proteome</keyword>
<dbReference type="PANTHER" id="PTHR43312:SF1">
    <property type="entry name" value="NADP-DEPENDENT OXIDOREDUCTASE DOMAIN-CONTAINING PROTEIN"/>
    <property type="match status" value="1"/>
</dbReference>
<evidence type="ECO:0000313" key="2">
    <source>
        <dbReference type="EMBL" id="MBE9078424.1"/>
    </source>
</evidence>
<dbReference type="InterPro" id="IPR036812">
    <property type="entry name" value="NAD(P)_OxRdtase_dom_sf"/>
</dbReference>
<comment type="caution">
    <text evidence="2">The sequence shown here is derived from an EMBL/GenBank/DDBJ whole genome shotgun (WGS) entry which is preliminary data.</text>
</comment>
<dbReference type="EMBL" id="JADEXG010000032">
    <property type="protein sequence ID" value="MBE9078424.1"/>
    <property type="molecule type" value="Genomic_DNA"/>
</dbReference>
<gene>
    <name evidence="2" type="ORF">IQ241_14155</name>
</gene>
<evidence type="ECO:0000313" key="3">
    <source>
        <dbReference type="Proteomes" id="UP000636505"/>
    </source>
</evidence>
<sequence length="343" mass="37442">MTCPKKTRRTFLATSLTSAIGIVGCSVVQHQQTSSINEKKSDTAAFSADAASANPWVTGSNPMPQRQLGRTGTQLPVLGLGGAGRTPLSRSNQEQAALEQIQRALELGIRYFDTAASYGPSESYLGKALPPYRAEIFLASKTAMRDRDGAWRELERSLQRLNTDYLDLWQFHHVSFASELELLFGAQGAVKALEEAKEQGLVRFSGITGHHEPEIIAAGLQRYPFDHTLIPVNAADRYHPRPFIPGVLPLAQAQNVGVTAMKVPAYGRLFKPGVLDGMHQALGYTLSQAGVHCAVIAAESIAQLEENVRVATEFQPLDAIALAEIEQRTAAAWQDNTFFRAWT</sequence>
<dbReference type="CDD" id="cd19100">
    <property type="entry name" value="AKR_unchar"/>
    <property type="match status" value="1"/>
</dbReference>
<dbReference type="Pfam" id="PF00248">
    <property type="entry name" value="Aldo_ket_red"/>
    <property type="match status" value="1"/>
</dbReference>
<accession>A0A8J7DRF7</accession>
<dbReference type="RefSeq" id="WP_193908250.1">
    <property type="nucleotide sequence ID" value="NZ_JADEXG010000032.1"/>
</dbReference>
<reference evidence="2" key="1">
    <citation type="submission" date="2020-10" db="EMBL/GenBank/DDBJ databases">
        <authorList>
            <person name="Castelo-Branco R."/>
            <person name="Eusebio N."/>
            <person name="Adriana R."/>
            <person name="Vieira A."/>
            <person name="Brugerolle De Fraissinette N."/>
            <person name="Rezende De Castro R."/>
            <person name="Schneider M.P."/>
            <person name="Vasconcelos V."/>
            <person name="Leao P.N."/>
        </authorList>
    </citation>
    <scope>NUCLEOTIDE SEQUENCE</scope>
    <source>
        <strain evidence="2">LEGE 07310</strain>
    </source>
</reference>
<feature type="domain" description="NADP-dependent oxidoreductase" evidence="1">
    <location>
        <begin position="78"/>
        <end position="270"/>
    </location>
</feature>
<dbReference type="Gene3D" id="3.20.20.100">
    <property type="entry name" value="NADP-dependent oxidoreductase domain"/>
    <property type="match status" value="1"/>
</dbReference>
<evidence type="ECO:0000259" key="1">
    <source>
        <dbReference type="Pfam" id="PF00248"/>
    </source>
</evidence>
<dbReference type="SUPFAM" id="SSF51430">
    <property type="entry name" value="NAD(P)-linked oxidoreductase"/>
    <property type="match status" value="1"/>
</dbReference>
<dbReference type="PRINTS" id="PR00069">
    <property type="entry name" value="ALDKETRDTASE"/>
</dbReference>
<proteinExistence type="predicted"/>
<name>A0A8J7DRF7_9CYAN</name>
<protein>
    <submittedName>
        <fullName evidence="2">Aldo/keto reductase</fullName>
    </submittedName>
</protein>
<dbReference type="GO" id="GO:0016491">
    <property type="term" value="F:oxidoreductase activity"/>
    <property type="evidence" value="ECO:0007669"/>
    <property type="project" value="InterPro"/>
</dbReference>
<dbReference type="InterPro" id="IPR023210">
    <property type="entry name" value="NADP_OxRdtase_dom"/>
</dbReference>
<dbReference type="PROSITE" id="PS51257">
    <property type="entry name" value="PROKAR_LIPOPROTEIN"/>
    <property type="match status" value="1"/>
</dbReference>
<dbReference type="PANTHER" id="PTHR43312">
    <property type="entry name" value="D-THREO-ALDOSE 1-DEHYDROGENASE"/>
    <property type="match status" value="1"/>
</dbReference>
<dbReference type="InterPro" id="IPR020471">
    <property type="entry name" value="AKR"/>
</dbReference>
<dbReference type="InterPro" id="IPR053135">
    <property type="entry name" value="AKR2_Oxidoreductase"/>
</dbReference>
<dbReference type="AlphaFoldDB" id="A0A8J7DRF7"/>
<dbReference type="Proteomes" id="UP000636505">
    <property type="component" value="Unassembled WGS sequence"/>
</dbReference>